<feature type="chain" id="PRO_5019511610" description="Cyanovirin-N domain-containing protein" evidence="1">
    <location>
        <begin position="21"/>
        <end position="142"/>
    </location>
</feature>
<reference evidence="3 4" key="1">
    <citation type="submission" date="2015-09" db="EMBL/GenBank/DDBJ databases">
        <title>Host preference determinants of Valsa canker pathogens revealed by comparative genomics.</title>
        <authorList>
            <person name="Yin Z."/>
            <person name="Huang L."/>
        </authorList>
    </citation>
    <scope>NUCLEOTIDE SEQUENCE [LARGE SCALE GENOMIC DNA]</scope>
    <source>
        <strain evidence="3 4">SXYLt</strain>
    </source>
</reference>
<gene>
    <name evidence="3" type="ORF">VPNG_08750</name>
</gene>
<dbReference type="Gene3D" id="2.30.60.10">
    <property type="entry name" value="Cyanovirin-N"/>
    <property type="match status" value="1"/>
</dbReference>
<comment type="caution">
    <text evidence="3">The sequence shown here is derived from an EMBL/GenBank/DDBJ whole genome shotgun (WGS) entry which is preliminary data.</text>
</comment>
<organism evidence="3 4">
    <name type="scientific">Cytospora leucostoma</name>
    <dbReference type="NCBI Taxonomy" id="1230097"/>
    <lineage>
        <taxon>Eukaryota</taxon>
        <taxon>Fungi</taxon>
        <taxon>Dikarya</taxon>
        <taxon>Ascomycota</taxon>
        <taxon>Pezizomycotina</taxon>
        <taxon>Sordariomycetes</taxon>
        <taxon>Sordariomycetidae</taxon>
        <taxon>Diaporthales</taxon>
        <taxon>Cytosporaceae</taxon>
        <taxon>Cytospora</taxon>
    </lineage>
</organism>
<keyword evidence="4" id="KW-1185">Reference proteome</keyword>
<proteinExistence type="predicted"/>
<accession>A0A423VXI1</accession>
<dbReference type="STRING" id="1230097.A0A423VXI1"/>
<dbReference type="InterPro" id="IPR011058">
    <property type="entry name" value="Cyanovirin-N"/>
</dbReference>
<feature type="domain" description="Cyanovirin-N" evidence="2">
    <location>
        <begin position="24"/>
        <end position="129"/>
    </location>
</feature>
<evidence type="ECO:0000256" key="1">
    <source>
        <dbReference type="SAM" id="SignalP"/>
    </source>
</evidence>
<protein>
    <recommendedName>
        <fullName evidence="2">Cyanovirin-N domain-containing protein</fullName>
    </recommendedName>
</protein>
<dbReference type="Pfam" id="PF08881">
    <property type="entry name" value="CVNH"/>
    <property type="match status" value="1"/>
</dbReference>
<dbReference type="InParanoid" id="A0A423VXI1"/>
<sequence length="142" mass="15685">MQSIYILGPVGILFLGRAAATSDFSRTCDEIYVDSDSVEAKCEPHTPMGPPWICSKLDLNLCLGVQYGHLVARDNGRFSDWCGTCGEVDSRIFGCQCWTGTYHGDGQPVYQYTEFDLDTVIGNDFGYLRCFDNIAPKSDGCI</sequence>
<evidence type="ECO:0000259" key="2">
    <source>
        <dbReference type="Pfam" id="PF08881"/>
    </source>
</evidence>
<evidence type="ECO:0000313" key="4">
    <source>
        <dbReference type="Proteomes" id="UP000285146"/>
    </source>
</evidence>
<dbReference type="AlphaFoldDB" id="A0A423VXI1"/>
<keyword evidence="1" id="KW-0732">Signal</keyword>
<evidence type="ECO:0000313" key="3">
    <source>
        <dbReference type="EMBL" id="ROV95791.1"/>
    </source>
</evidence>
<dbReference type="Proteomes" id="UP000285146">
    <property type="component" value="Unassembled WGS sequence"/>
</dbReference>
<dbReference type="EMBL" id="LKEB01000070">
    <property type="protein sequence ID" value="ROV95791.1"/>
    <property type="molecule type" value="Genomic_DNA"/>
</dbReference>
<dbReference type="InterPro" id="IPR036673">
    <property type="entry name" value="Cyanovirin-N_sf"/>
</dbReference>
<dbReference type="SUPFAM" id="SSF51322">
    <property type="entry name" value="Cyanovirin-N"/>
    <property type="match status" value="1"/>
</dbReference>
<feature type="signal peptide" evidence="1">
    <location>
        <begin position="1"/>
        <end position="20"/>
    </location>
</feature>
<dbReference type="OrthoDB" id="2947935at2759"/>
<name>A0A423VXI1_9PEZI</name>